<proteinExistence type="inferred from homology"/>
<dbReference type="NCBIfam" id="TIGR01061">
    <property type="entry name" value="parC_Gpos"/>
    <property type="match status" value="1"/>
</dbReference>
<dbReference type="PANTHER" id="PTHR43493">
    <property type="entry name" value="DNA GYRASE/TOPOISOMERASE SUBUNIT A"/>
    <property type="match status" value="1"/>
</dbReference>
<dbReference type="SMART" id="SM00434">
    <property type="entry name" value="TOP4c"/>
    <property type="match status" value="1"/>
</dbReference>
<dbReference type="InterPro" id="IPR013758">
    <property type="entry name" value="Topo_IIA_A/C_ab"/>
</dbReference>
<dbReference type="InterPro" id="IPR006691">
    <property type="entry name" value="GyrA/parC_rep"/>
</dbReference>
<comment type="subunit">
    <text evidence="7">Heterotetramer composed of ParC and ParE.</text>
</comment>
<keyword evidence="3 7" id="KW-0799">Topoisomerase</keyword>
<evidence type="ECO:0000256" key="5">
    <source>
        <dbReference type="ARBA" id="ARBA00023136"/>
    </source>
</evidence>
<dbReference type="InterPro" id="IPR013757">
    <property type="entry name" value="Topo_IIA_A_a_sf"/>
</dbReference>
<dbReference type="Pfam" id="PF00521">
    <property type="entry name" value="DNA_topoisoIV"/>
    <property type="match status" value="1"/>
</dbReference>
<dbReference type="PANTHER" id="PTHR43493:SF9">
    <property type="entry name" value="DNA TOPOISOMERASE 4 SUBUNIT A"/>
    <property type="match status" value="1"/>
</dbReference>
<reference evidence="10 11" key="1">
    <citation type="submission" date="2024-09" db="EMBL/GenBank/DDBJ databases">
        <authorList>
            <person name="Makale K.P.P."/>
            <person name="Makhzoum A."/>
            <person name="Rantong G."/>
            <person name="Rahube T.O."/>
        </authorList>
    </citation>
    <scope>NUCLEOTIDE SEQUENCE [LARGE SCALE GENOMIC DNA]</scope>
    <source>
        <strain evidence="10 11">KM_D13</strain>
    </source>
</reference>
<evidence type="ECO:0000256" key="1">
    <source>
        <dbReference type="ARBA" id="ARBA00000185"/>
    </source>
</evidence>
<keyword evidence="2 7" id="KW-1003">Cell membrane</keyword>
<feature type="site" description="Interaction with DNA" evidence="7">
    <location>
        <position position="77"/>
    </location>
</feature>
<dbReference type="InterPro" id="IPR002205">
    <property type="entry name" value="Topo_IIA_dom_A"/>
</dbReference>
<dbReference type="NCBIfam" id="NF004043">
    <property type="entry name" value="PRK05560.1"/>
    <property type="match status" value="1"/>
</dbReference>
<dbReference type="NCBIfam" id="TIGR01063">
    <property type="entry name" value="gyrA"/>
    <property type="match status" value="1"/>
</dbReference>
<dbReference type="RefSeq" id="WP_373955102.1">
    <property type="nucleotide sequence ID" value="NZ_JBHDLN010000012.1"/>
</dbReference>
<evidence type="ECO:0000313" key="10">
    <source>
        <dbReference type="EMBL" id="MFB0844915.1"/>
    </source>
</evidence>
<dbReference type="Gene3D" id="1.10.268.10">
    <property type="entry name" value="Topoisomerase, domain 3"/>
    <property type="match status" value="1"/>
</dbReference>
<comment type="subcellular location">
    <subcellularLocation>
        <location evidence="7">Cell membrane</location>
        <topology evidence="7">Peripheral membrane protein</topology>
    </subcellularLocation>
</comment>
<protein>
    <recommendedName>
        <fullName evidence="7">DNA topoisomerase 4 subunit A</fullName>
        <ecNumber evidence="7">5.6.2.2</ecNumber>
    </recommendedName>
    <alternativeName>
        <fullName evidence="7">Topoisomerase IV subunit A</fullName>
    </alternativeName>
</protein>
<dbReference type="GO" id="GO:0003918">
    <property type="term" value="F:DNA topoisomerase type II (double strand cut, ATP-hydrolyzing) activity"/>
    <property type="evidence" value="ECO:0007669"/>
    <property type="project" value="UniProtKB-EC"/>
</dbReference>
<sequence length="811" mass="90917">MSISENFLPAFLEEVVGDRFGRYSKYIIQDRAIPDVRDGLKPVQRRILYAMYDSGNTPDKPYRKSAKTVGDVMGNYHPHGDASIYEGMVRMAQPWKMSHVLVDGHGNWGSMDDDPPAAMRYTEARLSEIAMELLRDIEKRTVQFKDNFDNTTKEPVVLPSRFPNLLVNGVSGISSGFATEIPPHSLREVVNACIALIDKPDSTLEELMGTIKGPDFPTGGIIMGSEGIRDAYRTGRGRIYVRARTAIEDLRGGRQQIVITEIPYQVVKSRLVTAMENIRLEKKIEGIAEVRDESGREGLRIVVELKKDADAQGILAYLFKKTDLQVAYNFNMVAIVNKTPKQLGLRDMLEAYIDHQKEVVTHRSRFELEKAEDRAHVLEGLVKALNILDEVIAAIKASKNRQDAQNNLVAKFGFTERQADAILTLQLYRLTNLEIHSLEKEWKDVQKTIAYLKGILGSEKKLLAVIKDEMSQIRDKYGIDRRSDIQDEVEELKVNLEVMVTAEDVFVTLSSEGYIKRTGKLSFIRSGGEIDKTGLKEGDYLRYLLDVNTLESLLIFTQKGQYFLLPVHQIPEYKWKENGTAIVNVIPISKDDRIIHVLPVKDFEEPGKSLVFVTRKGQVKRTELKEYFTNRSTGIVACKVGDQDAVINVLLSTGSKELLLVTKQGMAIRFKEDEVNPMGRAAAGVRGIQLKDDDEVVAADWIDGDEGEVVVMTELGYAKRSLVADYPIQGRGGKGIITFEFKEGKRVKPNGSELKGAFVVKEPFDLTAILSTGGRVTFSTEQTPIDDRKSTGKYVVSANKNETVTDILKIT</sequence>
<evidence type="ECO:0000256" key="4">
    <source>
        <dbReference type="ARBA" id="ARBA00023125"/>
    </source>
</evidence>
<evidence type="ECO:0000256" key="8">
    <source>
        <dbReference type="PROSITE-ProRule" id="PRU01384"/>
    </source>
</evidence>
<gene>
    <name evidence="10" type="primary">gyrA</name>
    <name evidence="7" type="synonym">parC</name>
    <name evidence="10" type="ORF">ACEU3E_22260</name>
</gene>
<dbReference type="CDD" id="cd00187">
    <property type="entry name" value="TOP4c"/>
    <property type="match status" value="1"/>
</dbReference>
<comment type="function">
    <text evidence="7">Topoisomerase IV is essential for chromosome segregation. It relaxes supercoiled DNA. Performs the decatenation events required during the replication of a circular DNA molecule.</text>
</comment>
<accession>A0ABV4V890</accession>
<dbReference type="EMBL" id="JBHDLN010000012">
    <property type="protein sequence ID" value="MFB0844915.1"/>
    <property type="molecule type" value="Genomic_DNA"/>
</dbReference>
<comment type="similarity">
    <text evidence="7">Belongs to the type II topoisomerase GyrA/ParC subunit family. ParC type 2 subfamily.</text>
</comment>
<evidence type="ECO:0000256" key="3">
    <source>
        <dbReference type="ARBA" id="ARBA00023029"/>
    </source>
</evidence>
<keyword evidence="11" id="KW-1185">Reference proteome</keyword>
<dbReference type="Gene3D" id="3.90.199.10">
    <property type="entry name" value="Topoisomerase II, domain 5"/>
    <property type="match status" value="1"/>
</dbReference>
<dbReference type="Proteomes" id="UP001575622">
    <property type="component" value="Unassembled WGS sequence"/>
</dbReference>
<dbReference type="HAMAP" id="MF_00937">
    <property type="entry name" value="ParC_type2"/>
    <property type="match status" value="1"/>
</dbReference>
<dbReference type="Gene3D" id="3.30.1360.40">
    <property type="match status" value="1"/>
</dbReference>
<dbReference type="InterPro" id="IPR013760">
    <property type="entry name" value="Topo_IIA-like_dom_sf"/>
</dbReference>
<dbReference type="PROSITE" id="PS52040">
    <property type="entry name" value="TOPO_IIA"/>
    <property type="match status" value="1"/>
</dbReference>
<dbReference type="EC" id="5.6.2.2" evidence="7"/>
<evidence type="ECO:0000256" key="7">
    <source>
        <dbReference type="HAMAP-Rule" id="MF_00937"/>
    </source>
</evidence>
<dbReference type="InterPro" id="IPR035516">
    <property type="entry name" value="Gyrase/topoIV_suA_C"/>
</dbReference>
<evidence type="ECO:0000256" key="6">
    <source>
        <dbReference type="ARBA" id="ARBA00023235"/>
    </source>
</evidence>
<feature type="site" description="Interaction with DNA" evidence="7">
    <location>
        <position position="79"/>
    </location>
</feature>
<dbReference type="Pfam" id="PF03989">
    <property type="entry name" value="DNA_gyraseA_C"/>
    <property type="match status" value="4"/>
</dbReference>
<feature type="site" description="Interaction with DNA" evidence="7">
    <location>
        <position position="41"/>
    </location>
</feature>
<keyword evidence="4 7" id="KW-0238">DNA-binding</keyword>
<comment type="catalytic activity">
    <reaction evidence="1 7 8">
        <text>ATP-dependent breakage, passage and rejoining of double-stranded DNA.</text>
        <dbReference type="EC" id="5.6.2.2"/>
    </reaction>
</comment>
<feature type="active site" description="O-(5'-phospho-DNA)-tyrosine intermediate" evidence="7 8">
    <location>
        <position position="121"/>
    </location>
</feature>
<keyword evidence="6 7" id="KW-0413">Isomerase</keyword>
<evidence type="ECO:0000313" key="11">
    <source>
        <dbReference type="Proteomes" id="UP001575622"/>
    </source>
</evidence>
<feature type="site" description="Interaction with DNA" evidence="7">
    <location>
        <position position="96"/>
    </location>
</feature>
<dbReference type="InterPro" id="IPR050220">
    <property type="entry name" value="Type_II_DNA_Topoisomerases"/>
</dbReference>
<dbReference type="Gene3D" id="2.120.10.90">
    <property type="entry name" value="DNA gyrase/topoisomerase IV, subunit A, C-terminal"/>
    <property type="match status" value="1"/>
</dbReference>
<dbReference type="InterPro" id="IPR005741">
    <property type="entry name" value="TopoIV_A_Gpos"/>
</dbReference>
<dbReference type="NCBIfam" id="NF004044">
    <property type="entry name" value="PRK05561.1"/>
    <property type="match status" value="1"/>
</dbReference>
<feature type="site" description="Transition state stabilizer" evidence="7">
    <location>
        <position position="120"/>
    </location>
</feature>
<dbReference type="SUPFAM" id="SSF56719">
    <property type="entry name" value="Type II DNA topoisomerase"/>
    <property type="match status" value="1"/>
</dbReference>
<feature type="domain" description="Topo IIA-type catalytic" evidence="9">
    <location>
        <begin position="33"/>
        <end position="499"/>
    </location>
</feature>
<evidence type="ECO:0000256" key="2">
    <source>
        <dbReference type="ARBA" id="ARBA00022475"/>
    </source>
</evidence>
<name>A0ABV4V890_9BACL</name>
<keyword evidence="5 7" id="KW-0472">Membrane</keyword>
<dbReference type="SUPFAM" id="SSF101904">
    <property type="entry name" value="GyrA/ParC C-terminal domain-like"/>
    <property type="match status" value="1"/>
</dbReference>
<feature type="site" description="Interaction with DNA" evidence="7">
    <location>
        <position position="90"/>
    </location>
</feature>
<comment type="caution">
    <text evidence="10">The sequence shown here is derived from an EMBL/GenBank/DDBJ whole genome shotgun (WGS) entry which is preliminary data.</text>
</comment>
<evidence type="ECO:0000259" key="9">
    <source>
        <dbReference type="PROSITE" id="PS52040"/>
    </source>
</evidence>
<organism evidence="10 11">
    <name type="scientific">Paenibacillus oleatilyticus</name>
    <dbReference type="NCBI Taxonomy" id="2594886"/>
    <lineage>
        <taxon>Bacteria</taxon>
        <taxon>Bacillati</taxon>
        <taxon>Bacillota</taxon>
        <taxon>Bacilli</taxon>
        <taxon>Bacillales</taxon>
        <taxon>Paenibacillaceae</taxon>
        <taxon>Paenibacillus</taxon>
    </lineage>
</organism>